<dbReference type="KEGG" id="stri:C7M71_026940"/>
<dbReference type="OrthoDB" id="66275at2"/>
<dbReference type="AlphaFoldDB" id="A0A345T3D8"/>
<dbReference type="InterPro" id="IPR051206">
    <property type="entry name" value="NAMLAA_amidase_2"/>
</dbReference>
<dbReference type="Gene3D" id="3.40.80.10">
    <property type="entry name" value="Peptidoglycan recognition protein-like"/>
    <property type="match status" value="1"/>
</dbReference>
<evidence type="ECO:0000259" key="7">
    <source>
        <dbReference type="SMART" id="SM00644"/>
    </source>
</evidence>
<dbReference type="InterPro" id="IPR036505">
    <property type="entry name" value="Amidase/PGRP_sf"/>
</dbReference>
<protein>
    <recommendedName>
        <fullName evidence="2">N-acetylmuramoyl-L-alanine amidase</fullName>
        <ecNumber evidence="2">3.5.1.28</ecNumber>
    </recommendedName>
</protein>
<feature type="compositionally biased region" description="Basic and acidic residues" evidence="5">
    <location>
        <begin position="270"/>
        <end position="289"/>
    </location>
</feature>
<dbReference type="SUPFAM" id="SSF53955">
    <property type="entry name" value="Lysozyme-like"/>
    <property type="match status" value="1"/>
</dbReference>
<dbReference type="EC" id="3.5.1.28" evidence="2"/>
<feature type="signal peptide" evidence="6">
    <location>
        <begin position="1"/>
        <end position="33"/>
    </location>
</feature>
<dbReference type="GO" id="GO:0009254">
    <property type="term" value="P:peptidoglycan turnover"/>
    <property type="evidence" value="ECO:0007669"/>
    <property type="project" value="TreeGrafter"/>
</dbReference>
<evidence type="ECO:0000256" key="3">
    <source>
        <dbReference type="ARBA" id="ARBA00022801"/>
    </source>
</evidence>
<dbReference type="InterPro" id="IPR006311">
    <property type="entry name" value="TAT_signal"/>
</dbReference>
<reference evidence="9" key="1">
    <citation type="submission" date="2018-07" db="EMBL/GenBank/DDBJ databases">
        <title>Streptacidiphilus bronchialis DSM 106435 chromosome.</title>
        <authorList>
            <person name="Batra D."/>
            <person name="Gulvik C.A."/>
        </authorList>
    </citation>
    <scope>NUCLEOTIDE SEQUENCE [LARGE SCALE GENOMIC DNA]</scope>
    <source>
        <strain evidence="9">DSM 106435</strain>
    </source>
</reference>
<comment type="catalytic activity">
    <reaction evidence="1">
        <text>Hydrolyzes the link between N-acetylmuramoyl residues and L-amino acid residues in certain cell-wall glycopeptides.</text>
        <dbReference type="EC" id="3.5.1.28"/>
    </reaction>
</comment>
<dbReference type="EMBL" id="CP031264">
    <property type="protein sequence ID" value="AXI80493.1"/>
    <property type="molecule type" value="Genomic_DNA"/>
</dbReference>
<dbReference type="FunFam" id="3.40.80.10:FF:000006">
    <property type="entry name" value="N-acetylmuramoyl-L-alanine amidase"/>
    <property type="match status" value="1"/>
</dbReference>
<evidence type="ECO:0000256" key="6">
    <source>
        <dbReference type="SAM" id="SignalP"/>
    </source>
</evidence>
<name>A0A345T3D8_9ACTN</name>
<feature type="region of interest" description="Disordered" evidence="5">
    <location>
        <begin position="235"/>
        <end position="254"/>
    </location>
</feature>
<dbReference type="PANTHER" id="PTHR30417">
    <property type="entry name" value="N-ACETYLMURAMOYL-L-ALANINE AMIDASE AMID"/>
    <property type="match status" value="1"/>
</dbReference>
<dbReference type="CDD" id="cd06583">
    <property type="entry name" value="PGRP"/>
    <property type="match status" value="1"/>
</dbReference>
<proteinExistence type="predicted"/>
<feature type="region of interest" description="Disordered" evidence="5">
    <location>
        <begin position="655"/>
        <end position="678"/>
    </location>
</feature>
<keyword evidence="9" id="KW-1185">Reference proteome</keyword>
<sequence>MTSATARRRRLRTLRAVVAAASLLPAVPVPAHAERPATRQDAYRAAAERYGVPESVLLGVSYLESRWDVHAGRPSTDAGYGPMHLTDAPTALAGLPPQSGDGEGDPRGDDARPRTAPAPAEAVAPAEPAALPARLRTLERAARLTGLEPRALRTDPAANIAGGAALLADLHRDPHQAAGASTDPADWYGAVARYSGADDPAAGRRFADEVFGLLRTGARRTTDDGQPVALPAIRAAAPGPDDAPDPRTDCPADLDCLWLPAPYQRLPPDQPDRPDQPDPEHHGNHDLADRPATQPIDTIVIHDTEGSWDTSLKLVQDPAYLGWHYTIRSADGQVAQHLPVKDIGWHAGNWDINARSIGIEHEGFLATGGTWYTEAMYRSSARLVRHLADEYGIPLDRQHILGHDNVPGPTAAAVAGMHLDPGPYWDWAHYFALMGRPFRATADEYGGLVTILTDHYAHRPAYTGCTGPGEPCPPQGSADVSLHIRPSEDSPLVTDIGRGPDPATDDVQDMGARASTGQRYAVADRQGDWTAIWYLGGKAWFRDPADHPTAVRAEGVVATPRAGRTDIPVYGRAYPEADAYPPGVPVQAVAPLAYRMSAGQRYAVGGTEPARYAWCADYDPAGHRVVTGRTVYYRIQFGHRIAFVKADDVDLVPSRVPPGRGAARGASPAPRAASRMMG</sequence>
<keyword evidence="3" id="KW-0378">Hydrolase</keyword>
<feature type="chain" id="PRO_5016913661" description="N-acetylmuramoyl-L-alanine amidase" evidence="6">
    <location>
        <begin position="34"/>
        <end position="678"/>
    </location>
</feature>
<dbReference type="GO" id="GO:0008745">
    <property type="term" value="F:N-acetylmuramoyl-L-alanine amidase activity"/>
    <property type="evidence" value="ECO:0007669"/>
    <property type="project" value="UniProtKB-EC"/>
</dbReference>
<evidence type="ECO:0000256" key="5">
    <source>
        <dbReference type="SAM" id="MobiDB-lite"/>
    </source>
</evidence>
<dbReference type="RefSeq" id="WP_114914599.1">
    <property type="nucleotide sequence ID" value="NZ_CP031264.1"/>
</dbReference>
<evidence type="ECO:0000256" key="2">
    <source>
        <dbReference type="ARBA" id="ARBA00011901"/>
    </source>
</evidence>
<dbReference type="Gene3D" id="1.10.530.10">
    <property type="match status" value="1"/>
</dbReference>
<dbReference type="PANTHER" id="PTHR30417:SF1">
    <property type="entry name" value="N-ACETYLMURAMOYL-L-ALANINE AMIDASE AMID"/>
    <property type="match status" value="1"/>
</dbReference>
<feature type="region of interest" description="Disordered" evidence="5">
    <location>
        <begin position="73"/>
        <end position="124"/>
    </location>
</feature>
<dbReference type="SMART" id="SM00644">
    <property type="entry name" value="Ami_2"/>
    <property type="match status" value="1"/>
</dbReference>
<evidence type="ECO:0000313" key="8">
    <source>
        <dbReference type="EMBL" id="AXI80493.1"/>
    </source>
</evidence>
<feature type="compositionally biased region" description="Low complexity" evidence="5">
    <location>
        <begin position="114"/>
        <end position="124"/>
    </location>
</feature>
<accession>A0A345T3D8</accession>
<dbReference type="PROSITE" id="PS51318">
    <property type="entry name" value="TAT"/>
    <property type="match status" value="1"/>
</dbReference>
<dbReference type="InterPro" id="IPR023346">
    <property type="entry name" value="Lysozyme-like_dom_sf"/>
</dbReference>
<dbReference type="GO" id="GO:0009253">
    <property type="term" value="P:peptidoglycan catabolic process"/>
    <property type="evidence" value="ECO:0007669"/>
    <property type="project" value="InterPro"/>
</dbReference>
<keyword evidence="4" id="KW-0961">Cell wall biogenesis/degradation</keyword>
<gene>
    <name evidence="8" type="ORF">C7M71_026940</name>
</gene>
<dbReference type="SUPFAM" id="SSF55846">
    <property type="entry name" value="N-acetylmuramoyl-L-alanine amidase-like"/>
    <property type="match status" value="1"/>
</dbReference>
<dbReference type="GO" id="GO:0071555">
    <property type="term" value="P:cell wall organization"/>
    <property type="evidence" value="ECO:0007669"/>
    <property type="project" value="UniProtKB-KW"/>
</dbReference>
<feature type="domain" description="N-acetylmuramoyl-L-alanine amidase" evidence="7">
    <location>
        <begin position="285"/>
        <end position="422"/>
    </location>
</feature>
<feature type="compositionally biased region" description="Basic and acidic residues" evidence="5">
    <location>
        <begin position="104"/>
        <end position="113"/>
    </location>
</feature>
<evidence type="ECO:0000256" key="1">
    <source>
        <dbReference type="ARBA" id="ARBA00001561"/>
    </source>
</evidence>
<evidence type="ECO:0000256" key="4">
    <source>
        <dbReference type="ARBA" id="ARBA00023316"/>
    </source>
</evidence>
<feature type="region of interest" description="Disordered" evidence="5">
    <location>
        <begin position="261"/>
        <end position="294"/>
    </location>
</feature>
<keyword evidence="6" id="KW-0732">Signal</keyword>
<organism evidence="8 9">
    <name type="scientific">Peterkaempfera bronchialis</name>
    <dbReference type="NCBI Taxonomy" id="2126346"/>
    <lineage>
        <taxon>Bacteria</taxon>
        <taxon>Bacillati</taxon>
        <taxon>Actinomycetota</taxon>
        <taxon>Actinomycetes</taxon>
        <taxon>Kitasatosporales</taxon>
        <taxon>Streptomycetaceae</taxon>
        <taxon>Peterkaempfera</taxon>
    </lineage>
</organism>
<dbReference type="Pfam" id="PF01510">
    <property type="entry name" value="Amidase_2"/>
    <property type="match status" value="1"/>
</dbReference>
<dbReference type="Proteomes" id="UP000249340">
    <property type="component" value="Chromosome"/>
</dbReference>
<evidence type="ECO:0000313" key="9">
    <source>
        <dbReference type="Proteomes" id="UP000249340"/>
    </source>
</evidence>
<dbReference type="InterPro" id="IPR002502">
    <property type="entry name" value="Amidase_domain"/>
</dbReference>